<dbReference type="AlphaFoldDB" id="Q5JLB9"/>
<dbReference type="Proteomes" id="UP000817658">
    <property type="component" value="Chromosome 1"/>
</dbReference>
<organism evidence="2">
    <name type="scientific">Oryza sativa subsp. japonica</name>
    <name type="common">Rice</name>
    <dbReference type="NCBI Taxonomy" id="39947"/>
    <lineage>
        <taxon>Eukaryota</taxon>
        <taxon>Viridiplantae</taxon>
        <taxon>Streptophyta</taxon>
        <taxon>Embryophyta</taxon>
        <taxon>Tracheophyta</taxon>
        <taxon>Spermatophyta</taxon>
        <taxon>Magnoliopsida</taxon>
        <taxon>Liliopsida</taxon>
        <taxon>Poales</taxon>
        <taxon>Poaceae</taxon>
        <taxon>BOP clade</taxon>
        <taxon>Oryzoideae</taxon>
        <taxon>Oryzeae</taxon>
        <taxon>Oryzinae</taxon>
        <taxon>Oryza</taxon>
        <taxon>Oryza sativa</taxon>
    </lineage>
</organism>
<dbReference type="EMBL" id="AP003451">
    <property type="protein sequence ID" value="BAD87741.1"/>
    <property type="molecule type" value="Genomic_DNA"/>
</dbReference>
<feature type="region of interest" description="Disordered" evidence="1">
    <location>
        <begin position="1"/>
        <end position="67"/>
    </location>
</feature>
<name>Q5JLB9_ORYSJ</name>
<protein>
    <submittedName>
        <fullName evidence="2">Uncharacterized protein</fullName>
    </submittedName>
</protein>
<evidence type="ECO:0000313" key="2">
    <source>
        <dbReference type="EMBL" id="BAD87741.1"/>
    </source>
</evidence>
<accession>Q5JLB9</accession>
<proteinExistence type="predicted"/>
<evidence type="ECO:0000256" key="1">
    <source>
        <dbReference type="SAM" id="MobiDB-lite"/>
    </source>
</evidence>
<feature type="compositionally biased region" description="Basic and acidic residues" evidence="1">
    <location>
        <begin position="35"/>
        <end position="50"/>
    </location>
</feature>
<reference evidence="2" key="1">
    <citation type="journal article" date="2002" name="Nature">
        <title>The genome sequence and structure of rice chromosome 1.</title>
        <authorList>
            <person name="Sasaki T."/>
            <person name="Matsumoto T."/>
            <person name="Yamamoto K."/>
            <person name="Sakata K."/>
            <person name="Baba T."/>
            <person name="Katayose Y."/>
            <person name="Wu J."/>
            <person name="Niimura Y."/>
            <person name="Cheng Z."/>
            <person name="Nagamura Y."/>
            <person name="Antonio B.A."/>
            <person name="Kanamori H."/>
            <person name="Hosokawa S."/>
            <person name="Masukawa M."/>
            <person name="Arikawa K."/>
            <person name="Chiden Y."/>
            <person name="Hayashi M."/>
            <person name="Okamoto M."/>
            <person name="Ando T."/>
            <person name="Aoki H."/>
            <person name="Arita K."/>
            <person name="Hamada M."/>
            <person name="Harada C."/>
            <person name="Hijishita S."/>
            <person name="Honda M."/>
            <person name="Ichikawa Y."/>
            <person name="Idonuma A."/>
            <person name="Iijima M."/>
            <person name="Ikeda M."/>
            <person name="Ikeno M."/>
            <person name="Itoh S."/>
            <person name="Itoh T."/>
            <person name="Itoh Y."/>
            <person name="Itoh Y."/>
            <person name="Iwabuchi A."/>
            <person name="Kamiya K."/>
            <person name="Karasawa W."/>
            <person name="Katagiri S."/>
            <person name="Kikuta A."/>
            <person name="Kobayashi N."/>
            <person name="Kono I."/>
            <person name="Machita K."/>
            <person name="Maehara T."/>
            <person name="Mizuno H."/>
            <person name="Mizubayashi T."/>
            <person name="Mukai Y."/>
            <person name="Nagasaki H."/>
            <person name="Nakashima M."/>
            <person name="Nakama Y."/>
            <person name="Nakamichi Y."/>
            <person name="Nakamura M."/>
            <person name="Namiki N."/>
            <person name="Negishi M."/>
            <person name="Ohta I."/>
            <person name="Ono N."/>
            <person name="Saji S."/>
            <person name="Sakai K."/>
            <person name="Shibata M."/>
            <person name="Shimokawa T."/>
            <person name="Shomura A."/>
            <person name="Song J."/>
            <person name="Takazaki Y."/>
            <person name="Terasawa K."/>
            <person name="Tsuji K."/>
            <person name="Waki K."/>
            <person name="Yamagata H."/>
            <person name="Yamane H."/>
            <person name="Yoshiki S."/>
            <person name="Yoshihara R."/>
            <person name="Yukawa K."/>
            <person name="Zhong H."/>
            <person name="Iwama H."/>
            <person name="Endo T."/>
            <person name="Ito H."/>
            <person name="Hahn J.H."/>
            <person name="Kim H.I."/>
            <person name="Eun M.Y."/>
            <person name="Yano M."/>
            <person name="Jiang J."/>
            <person name="Gojobori T."/>
        </authorList>
    </citation>
    <scope>NUCLEOTIDE SEQUENCE [LARGE SCALE GENOMIC DNA]</scope>
</reference>
<sequence length="160" mass="17309">MGSCSWGRRPNEVEGRYLERTSPWSHGERKRKGKKMEGKKEDEEGGDGGRVDALTPRRPSIAAPTAPTRAVVRPHTGGFVFFSMEGGGFDFFSEDPSVWPSQPSVTGLGHAPPHAGVDALDLNSQVPAGEDFPHLHDYGSYLQGDGEDGARRGRGKNAFC</sequence>
<gene>
    <name evidence="2" type="primary">P0413C03.31</name>
</gene>
<feature type="compositionally biased region" description="Basic and acidic residues" evidence="1">
    <location>
        <begin position="9"/>
        <end position="19"/>
    </location>
</feature>